<dbReference type="InterPro" id="IPR032697">
    <property type="entry name" value="SQ_cyclase_N"/>
</dbReference>
<dbReference type="CDD" id="cd02892">
    <property type="entry name" value="SQCY_1"/>
    <property type="match status" value="1"/>
</dbReference>
<dbReference type="Gene3D" id="1.50.10.20">
    <property type="match status" value="2"/>
</dbReference>
<sequence>MSDYSSINIETTDRSRWRLEVDHGKQTWHYLESNDEIKNWPQTACDRYWLGLSNDKINGGHSKHSPPKTALEAIYNGYKFFKQLQTVDGHWAGKYSGPIFLISGFVFSTYITRLSIPHAWKIEIITYLVNTCNPEDGGWGIHIEDHSNLLGTTLNYVALRILGMDPEHPVLVKSRAFIHKLGGAVAIPSLGKFWLAMLNLYDWKGVNPVLPELWLLPYKSPLHPARLWGPIRASHLSMSYLYGRKVTERINPLIKQLRTELFVQPYDKINWSAAKKNVCEADIYFPRSPALVVTNSINTRLLIMGILYTVQNDIDGRFQSLLGIREIALRRVYKLMKLEEFDSNYISTCAIDKLFRLVCAYHKEGPESEMFLNMKDKIANYIWMTPNGMLMNYTDGSQIWDTSLAVQAIIESGLANDSDNHESMIKALEFLDDSQIKNNPTYMKQCWREPSKGLWCFSTREQGWSANDCTAEALKAVLLLQGRLDYTQPLINQKRIQSTIDILIRRQHTNGGYSCFEGIRGYCWMELINPSELFENTFIEHTYVECTSSVMTALRIFSKFDLVDHYVDDIEDVCAKAAKYIHSMQRKDGSWLGSWGICFTYGTMFAIQGLSSVGENYENSEYVKKACNFLISKQREDGGWGEDYKSASGVGQYIQHSNSQVVNTAWALLGLMYAEYPLSEPIINGIESKQLPTGEWKKESFKSMIGKNCPINHSNYEFIYSIWALGMYSNLYESDEDYRYGVWEIITG</sequence>
<evidence type="ECO:0000256" key="2">
    <source>
        <dbReference type="ARBA" id="ARBA00022737"/>
    </source>
</evidence>
<dbReference type="InterPro" id="IPR002365">
    <property type="entry name" value="Terpene_synthase_CS"/>
</dbReference>
<evidence type="ECO:0000256" key="1">
    <source>
        <dbReference type="ARBA" id="ARBA00009755"/>
    </source>
</evidence>
<evidence type="ECO:0000313" key="7">
    <source>
        <dbReference type="EMBL" id="CAG8613087.1"/>
    </source>
</evidence>
<feature type="domain" description="Squalene cyclase C-terminal" evidence="5">
    <location>
        <begin position="397"/>
        <end position="729"/>
    </location>
</feature>
<dbReference type="GO" id="GO:0000250">
    <property type="term" value="F:lanosterol synthase activity"/>
    <property type="evidence" value="ECO:0007669"/>
    <property type="project" value="TreeGrafter"/>
</dbReference>
<dbReference type="Proteomes" id="UP000789405">
    <property type="component" value="Unassembled WGS sequence"/>
</dbReference>
<dbReference type="GO" id="GO:0005811">
    <property type="term" value="C:lipid droplet"/>
    <property type="evidence" value="ECO:0007669"/>
    <property type="project" value="InterPro"/>
</dbReference>
<dbReference type="OrthoDB" id="21502at2759"/>
<reference evidence="7" key="1">
    <citation type="submission" date="2021-06" db="EMBL/GenBank/DDBJ databases">
        <authorList>
            <person name="Kallberg Y."/>
            <person name="Tangrot J."/>
            <person name="Rosling A."/>
        </authorList>
    </citation>
    <scope>NUCLEOTIDE SEQUENCE</scope>
    <source>
        <strain evidence="7">MA453B</strain>
    </source>
</reference>
<feature type="domain" description="Squalene cyclase N-terminal" evidence="6">
    <location>
        <begin position="79"/>
        <end position="276"/>
    </location>
</feature>
<keyword evidence="3 4" id="KW-0413">Isomerase</keyword>
<dbReference type="SFLD" id="SFLDG01016">
    <property type="entry name" value="Prenyltransferase_Like_2"/>
    <property type="match status" value="1"/>
</dbReference>
<dbReference type="InterPro" id="IPR032696">
    <property type="entry name" value="SQ_cyclase_C"/>
</dbReference>
<evidence type="ECO:0000313" key="8">
    <source>
        <dbReference type="Proteomes" id="UP000789405"/>
    </source>
</evidence>
<dbReference type="PANTHER" id="PTHR11764">
    <property type="entry name" value="TERPENE CYCLASE/MUTASE FAMILY MEMBER"/>
    <property type="match status" value="1"/>
</dbReference>
<evidence type="ECO:0000259" key="6">
    <source>
        <dbReference type="Pfam" id="PF13249"/>
    </source>
</evidence>
<dbReference type="PANTHER" id="PTHR11764:SF20">
    <property type="entry name" value="LANOSTEROL SYNTHASE"/>
    <property type="match status" value="1"/>
</dbReference>
<comment type="caution">
    <text evidence="7">The sequence shown here is derived from an EMBL/GenBank/DDBJ whole genome shotgun (WGS) entry which is preliminary data.</text>
</comment>
<dbReference type="Gene3D" id="6.20.120.20">
    <property type="match status" value="1"/>
</dbReference>
<gene>
    <name evidence="7" type="ORF">DERYTH_LOCUS8244</name>
</gene>
<dbReference type="EC" id="5.4.99.-" evidence="4"/>
<dbReference type="InterPro" id="IPR008930">
    <property type="entry name" value="Terpenoid_cyclase/PrenylTrfase"/>
</dbReference>
<dbReference type="SUPFAM" id="SSF48239">
    <property type="entry name" value="Terpenoid cyclases/Protein prenyltransferases"/>
    <property type="match status" value="2"/>
</dbReference>
<organism evidence="7 8">
    <name type="scientific">Dentiscutata erythropus</name>
    <dbReference type="NCBI Taxonomy" id="1348616"/>
    <lineage>
        <taxon>Eukaryota</taxon>
        <taxon>Fungi</taxon>
        <taxon>Fungi incertae sedis</taxon>
        <taxon>Mucoromycota</taxon>
        <taxon>Glomeromycotina</taxon>
        <taxon>Glomeromycetes</taxon>
        <taxon>Diversisporales</taxon>
        <taxon>Gigasporaceae</taxon>
        <taxon>Dentiscutata</taxon>
    </lineage>
</organism>
<name>A0A9N9CT77_9GLOM</name>
<keyword evidence="8" id="KW-1185">Reference proteome</keyword>
<dbReference type="GO" id="GO:0016104">
    <property type="term" value="P:triterpenoid biosynthetic process"/>
    <property type="evidence" value="ECO:0007669"/>
    <property type="project" value="InterPro"/>
</dbReference>
<dbReference type="PROSITE" id="PS01074">
    <property type="entry name" value="TERPENE_SYNTHASES"/>
    <property type="match status" value="1"/>
</dbReference>
<dbReference type="EMBL" id="CAJVPY010004207">
    <property type="protein sequence ID" value="CAG8613087.1"/>
    <property type="molecule type" value="Genomic_DNA"/>
</dbReference>
<dbReference type="InterPro" id="IPR018333">
    <property type="entry name" value="Squalene_cyclase"/>
</dbReference>
<evidence type="ECO:0000256" key="3">
    <source>
        <dbReference type="ARBA" id="ARBA00023235"/>
    </source>
</evidence>
<dbReference type="Pfam" id="PF13243">
    <property type="entry name" value="SQHop_cyclase_C"/>
    <property type="match status" value="1"/>
</dbReference>
<dbReference type="NCBIfam" id="TIGR01787">
    <property type="entry name" value="squalene_cyclas"/>
    <property type="match status" value="1"/>
</dbReference>
<protein>
    <recommendedName>
        <fullName evidence="4">Terpene cyclase/mutase family member</fullName>
        <ecNumber evidence="4">5.4.99.-</ecNumber>
    </recommendedName>
</protein>
<keyword evidence="2" id="KW-0677">Repeat</keyword>
<dbReference type="GO" id="GO:0006696">
    <property type="term" value="P:ergosterol biosynthetic process"/>
    <property type="evidence" value="ECO:0007669"/>
    <property type="project" value="TreeGrafter"/>
</dbReference>
<proteinExistence type="inferred from homology"/>
<dbReference type="FunFam" id="1.50.10.20:FF:000002">
    <property type="entry name" value="Terpene cyclase/mutase family member"/>
    <property type="match status" value="1"/>
</dbReference>
<evidence type="ECO:0000256" key="4">
    <source>
        <dbReference type="RuleBase" id="RU362003"/>
    </source>
</evidence>
<dbReference type="Pfam" id="PF13249">
    <property type="entry name" value="SQHop_cyclase_N"/>
    <property type="match status" value="1"/>
</dbReference>
<comment type="similarity">
    <text evidence="1 4">Belongs to the terpene cyclase/mutase family.</text>
</comment>
<dbReference type="AlphaFoldDB" id="A0A9N9CT77"/>
<evidence type="ECO:0000259" key="5">
    <source>
        <dbReference type="Pfam" id="PF13243"/>
    </source>
</evidence>
<accession>A0A9N9CT77</accession>